<reference evidence="2 3" key="1">
    <citation type="submission" date="2018-01" db="EMBL/GenBank/DDBJ databases">
        <title>The draft genome of Hanstruepera neustonica JCM19743.</title>
        <authorList>
            <person name="He R.-H."/>
            <person name="Du Z.-J."/>
        </authorList>
    </citation>
    <scope>NUCLEOTIDE SEQUENCE [LARGE SCALE GENOMIC DNA]</scope>
    <source>
        <strain evidence="2 3">JCM19743</strain>
    </source>
</reference>
<evidence type="ECO:0000313" key="2">
    <source>
        <dbReference type="EMBL" id="PNQ72829.1"/>
    </source>
</evidence>
<keyword evidence="1" id="KW-0732">Signal</keyword>
<feature type="signal peptide" evidence="1">
    <location>
        <begin position="1"/>
        <end position="19"/>
    </location>
</feature>
<name>A0A2K1DXR5_9FLAO</name>
<dbReference type="Pfam" id="PF11138">
    <property type="entry name" value="DUF2911"/>
    <property type="match status" value="1"/>
</dbReference>
<protein>
    <submittedName>
        <fullName evidence="2">Dihydrolipoamide dehydrogenase</fullName>
    </submittedName>
</protein>
<keyword evidence="3" id="KW-1185">Reference proteome</keyword>
<organism evidence="2 3">
    <name type="scientific">Hanstruepera neustonica</name>
    <dbReference type="NCBI Taxonomy" id="1445657"/>
    <lineage>
        <taxon>Bacteria</taxon>
        <taxon>Pseudomonadati</taxon>
        <taxon>Bacteroidota</taxon>
        <taxon>Flavobacteriia</taxon>
        <taxon>Flavobacteriales</taxon>
        <taxon>Flavobacteriaceae</taxon>
        <taxon>Hanstruepera</taxon>
    </lineage>
</organism>
<evidence type="ECO:0000256" key="1">
    <source>
        <dbReference type="SAM" id="SignalP"/>
    </source>
</evidence>
<dbReference type="Proteomes" id="UP000236641">
    <property type="component" value="Unassembled WGS sequence"/>
</dbReference>
<dbReference type="OrthoDB" id="187854at2"/>
<gene>
    <name evidence="2" type="ORF">C1T31_09990</name>
</gene>
<dbReference type="InterPro" id="IPR021314">
    <property type="entry name" value="DUF2911"/>
</dbReference>
<dbReference type="AlphaFoldDB" id="A0A2K1DXR5"/>
<evidence type="ECO:0000313" key="3">
    <source>
        <dbReference type="Proteomes" id="UP000236641"/>
    </source>
</evidence>
<proteinExistence type="predicted"/>
<dbReference type="EMBL" id="POWF01000006">
    <property type="protein sequence ID" value="PNQ72829.1"/>
    <property type="molecule type" value="Genomic_DNA"/>
</dbReference>
<comment type="caution">
    <text evidence="2">The sequence shown here is derived from an EMBL/GenBank/DDBJ whole genome shotgun (WGS) entry which is preliminary data.</text>
</comment>
<accession>A0A2K1DXR5</accession>
<sequence>MKKLLIFALLISLTFSMNAQVTTPQPSPSSKVQQRVGLTDITIEYSRPGVKDRKIFGDLEAYDKIWRTGANKNTIITFSDPISIEGVKVKPGSYAIYTVPGESMWNVYFYDDTNNWGVPEKWDETKIVAAAKVESHKLPFSVETFTIDINNIRNGSASLDLMWENTYVSVPFTVPTDAKVLRSINDALNGDPTAQDYYAAAVYYLQENKDIKQAKEWIDESMKMTEKPAFWQLRQQSLIYAKAGDKAGAIRLAEQSLAGAKEAGNDQYVKFNETSLKEWRSN</sequence>
<dbReference type="RefSeq" id="WP_103052356.1">
    <property type="nucleotide sequence ID" value="NZ_POWF01000006.1"/>
</dbReference>
<feature type="chain" id="PRO_5014380705" evidence="1">
    <location>
        <begin position="20"/>
        <end position="282"/>
    </location>
</feature>